<dbReference type="InterPro" id="IPR013429">
    <property type="entry name" value="Regulatory_FmdB_Zinc_ribbon"/>
</dbReference>
<evidence type="ECO:0000313" key="3">
    <source>
        <dbReference type="Proteomes" id="UP000229681"/>
    </source>
</evidence>
<proteinExistence type="predicted"/>
<dbReference type="EMBL" id="PGTM01000041">
    <property type="protein sequence ID" value="PJF36627.1"/>
    <property type="molecule type" value="Genomic_DNA"/>
</dbReference>
<organism evidence="2 3">
    <name type="scientific">Candidatus Thermofonsia Clade 1 bacterium</name>
    <dbReference type="NCBI Taxonomy" id="2364210"/>
    <lineage>
        <taxon>Bacteria</taxon>
        <taxon>Bacillati</taxon>
        <taxon>Chloroflexota</taxon>
        <taxon>Candidatus Thermofontia</taxon>
        <taxon>Candidatus Thermofonsia Clade 1</taxon>
    </lineage>
</organism>
<evidence type="ECO:0000259" key="1">
    <source>
        <dbReference type="SMART" id="SM00834"/>
    </source>
</evidence>
<dbReference type="Pfam" id="PF09723">
    <property type="entry name" value="Zn_ribbon_8"/>
    <property type="match status" value="1"/>
</dbReference>
<comment type="caution">
    <text evidence="2">The sequence shown here is derived from an EMBL/GenBank/DDBJ whole genome shotgun (WGS) entry which is preliminary data.</text>
</comment>
<reference evidence="2 3" key="1">
    <citation type="submission" date="2017-11" db="EMBL/GenBank/DDBJ databases">
        <title>Evolution of Phototrophy in the Chloroflexi Phylum Driven by Horizontal Gene Transfer.</title>
        <authorList>
            <person name="Ward L.M."/>
            <person name="Hemp J."/>
            <person name="Shih P.M."/>
            <person name="Mcglynn S.E."/>
            <person name="Fischer W."/>
        </authorList>
    </citation>
    <scope>NUCLEOTIDE SEQUENCE [LARGE SCALE GENOMIC DNA]</scope>
    <source>
        <strain evidence="2">JP3_13</strain>
    </source>
</reference>
<sequence length="97" mass="10877">MPRYDYRCSACGMVFEAHHGFDEPAPLCPSCGGPVKRLIKQAAPMLRGMAAPVSKYATKEELRAKWAEETPKLRKKLADKLGEERVLKNAPTLRDTF</sequence>
<feature type="domain" description="Putative regulatory protein FmdB zinc ribbon" evidence="1">
    <location>
        <begin position="1"/>
        <end position="40"/>
    </location>
</feature>
<accession>A0A2M8PGF0</accession>
<dbReference type="SMART" id="SM00834">
    <property type="entry name" value="CxxC_CXXC_SSSS"/>
    <property type="match status" value="1"/>
</dbReference>
<dbReference type="Proteomes" id="UP000229681">
    <property type="component" value="Unassembled WGS sequence"/>
</dbReference>
<name>A0A2M8PGF0_9CHLR</name>
<dbReference type="NCBIfam" id="TIGR02605">
    <property type="entry name" value="CxxC_CxxC_SSSS"/>
    <property type="match status" value="1"/>
</dbReference>
<gene>
    <name evidence="2" type="ORF">CUN49_04510</name>
</gene>
<evidence type="ECO:0000313" key="2">
    <source>
        <dbReference type="EMBL" id="PJF36627.1"/>
    </source>
</evidence>
<dbReference type="AlphaFoldDB" id="A0A2M8PGF0"/>
<protein>
    <recommendedName>
        <fullName evidence="1">Putative regulatory protein FmdB zinc ribbon domain-containing protein</fullName>
    </recommendedName>
</protein>